<evidence type="ECO:0000313" key="8">
    <source>
        <dbReference type="Proteomes" id="UP000504610"/>
    </source>
</evidence>
<proteinExistence type="inferred from homology"/>
<keyword evidence="4" id="KW-0862">Zinc</keyword>
<keyword evidence="3" id="KW-0863">Zinc-finger</keyword>
<dbReference type="OrthoDB" id="1112204at2759"/>
<dbReference type="CDD" id="cd04480">
    <property type="entry name" value="RPA1_DBD_A_like"/>
    <property type="match status" value="1"/>
</dbReference>
<dbReference type="KEGG" id="rsz:108809729"/>
<dbReference type="InterPro" id="IPR013955">
    <property type="entry name" value="Rep_factor-A_C"/>
</dbReference>
<dbReference type="Pfam" id="PF02721">
    <property type="entry name" value="DUF223"/>
    <property type="match status" value="1"/>
</dbReference>
<evidence type="ECO:0000259" key="7">
    <source>
        <dbReference type="Pfam" id="PF08646"/>
    </source>
</evidence>
<evidence type="ECO:0000256" key="4">
    <source>
        <dbReference type="ARBA" id="ARBA00022833"/>
    </source>
</evidence>
<name>A0A6J0JQR0_RAPSA</name>
<dbReference type="GeneID" id="108809729"/>
<dbReference type="Gene3D" id="2.40.50.140">
    <property type="entry name" value="Nucleic acid-binding proteins"/>
    <property type="match status" value="3"/>
</dbReference>
<dbReference type="CDD" id="cd04481">
    <property type="entry name" value="RPA1_DBD_B_like"/>
    <property type="match status" value="1"/>
</dbReference>
<keyword evidence="8" id="KW-1185">Reference proteome</keyword>
<dbReference type="PANTHER" id="PTHR47165">
    <property type="entry name" value="OS03G0429900 PROTEIN"/>
    <property type="match status" value="1"/>
</dbReference>
<evidence type="ECO:0000256" key="5">
    <source>
        <dbReference type="ARBA" id="ARBA00023125"/>
    </source>
</evidence>
<dbReference type="GO" id="GO:0003677">
    <property type="term" value="F:DNA binding"/>
    <property type="evidence" value="ECO:0007669"/>
    <property type="project" value="UniProtKB-KW"/>
</dbReference>
<evidence type="ECO:0000259" key="6">
    <source>
        <dbReference type="Pfam" id="PF02721"/>
    </source>
</evidence>
<dbReference type="GO" id="GO:0008270">
    <property type="term" value="F:zinc ion binding"/>
    <property type="evidence" value="ECO:0007669"/>
    <property type="project" value="UniProtKB-KW"/>
</dbReference>
<dbReference type="SUPFAM" id="SSF50249">
    <property type="entry name" value="Nucleic acid-binding proteins"/>
    <property type="match status" value="3"/>
</dbReference>
<dbReference type="InterPro" id="IPR047192">
    <property type="entry name" value="Euk_RPA1_DBD_C"/>
</dbReference>
<organism evidence="8 9">
    <name type="scientific">Raphanus sativus</name>
    <name type="common">Radish</name>
    <name type="synonym">Raphanus raphanistrum var. sativus</name>
    <dbReference type="NCBI Taxonomy" id="3726"/>
    <lineage>
        <taxon>Eukaryota</taxon>
        <taxon>Viridiplantae</taxon>
        <taxon>Streptophyta</taxon>
        <taxon>Embryophyta</taxon>
        <taxon>Tracheophyta</taxon>
        <taxon>Spermatophyta</taxon>
        <taxon>Magnoliopsida</taxon>
        <taxon>eudicotyledons</taxon>
        <taxon>Gunneridae</taxon>
        <taxon>Pentapetalae</taxon>
        <taxon>rosids</taxon>
        <taxon>malvids</taxon>
        <taxon>Brassicales</taxon>
        <taxon>Brassicaceae</taxon>
        <taxon>Brassiceae</taxon>
        <taxon>Raphanus</taxon>
    </lineage>
</organism>
<comment type="similarity">
    <text evidence="1">Belongs to the replication factor A protein 1 family.</text>
</comment>
<dbReference type="InterPro" id="IPR003871">
    <property type="entry name" value="RFA1B/D_OB_1st"/>
</dbReference>
<evidence type="ECO:0000256" key="1">
    <source>
        <dbReference type="ARBA" id="ARBA00005690"/>
    </source>
</evidence>
<dbReference type="CDD" id="cd04476">
    <property type="entry name" value="RPA1_DBD_C"/>
    <property type="match status" value="1"/>
</dbReference>
<dbReference type="Pfam" id="PF08646">
    <property type="entry name" value="Rep_fac-A_C"/>
    <property type="match status" value="1"/>
</dbReference>
<reference evidence="9" key="2">
    <citation type="submission" date="2025-08" db="UniProtKB">
        <authorList>
            <consortium name="RefSeq"/>
        </authorList>
    </citation>
    <scope>IDENTIFICATION</scope>
    <source>
        <tissue evidence="9">Leaf</tissue>
    </source>
</reference>
<feature type="domain" description="Replication protein A 70 kDa DNA-binding subunit B/D first OB fold" evidence="6">
    <location>
        <begin position="5"/>
        <end position="104"/>
    </location>
</feature>
<evidence type="ECO:0000256" key="3">
    <source>
        <dbReference type="ARBA" id="ARBA00022771"/>
    </source>
</evidence>
<feature type="domain" description="Replication factor A C-terminal" evidence="7">
    <location>
        <begin position="289"/>
        <end position="421"/>
    </location>
</feature>
<dbReference type="AlphaFoldDB" id="A0A6J0JQR0"/>
<accession>A0A6J0JQR0</accession>
<gene>
    <name evidence="9" type="primary">LOC108809729</name>
</gene>
<evidence type="ECO:0000313" key="9">
    <source>
        <dbReference type="RefSeq" id="XP_018437386.1"/>
    </source>
</evidence>
<dbReference type="Proteomes" id="UP000504610">
    <property type="component" value="Chromosome 6"/>
</dbReference>
<dbReference type="InterPro" id="IPR012340">
    <property type="entry name" value="NA-bd_OB-fold"/>
</dbReference>
<dbReference type="PANTHER" id="PTHR47165:SF4">
    <property type="entry name" value="OS03G0429900 PROTEIN"/>
    <property type="match status" value="1"/>
</dbReference>
<dbReference type="RefSeq" id="XP_018437386.1">
    <property type="nucleotide sequence ID" value="XM_018581884.2"/>
</dbReference>
<sequence>MAAMNLISELKPFKNMWKVQVKIVRLWKQYSAAGGETIEMVFVDARGDKIAGTVKKELVGRFDPVLQEGETKVLINFTVTHSNGSYRTTNHPFKIVFLPTTRVRICEEFPHNLTGLNPVNFRDVLSGVLDDSLLVDVIGQIVEVTQMEIVPVNGKDTQKITVELQNENDDRLPLVLWGKFADDVSNAIQLRNEESIVCVLRFGKIKVWKEYRSISNAYNVSTVALNPQMEEVEAFRSFLPKDDLALAIVESKSSTVVPSVKEKEDFFFHTPRKTISQVLEAKQVGKCIVMASIAAIDSDMGWYYLSCKVCAKKVLTVPNDIEDGEEDIVDGHNYYCLKCKDNHPQLLPRYKLHLVVLDSTNNTKFLLFDNLALQLLHKPCVELTGPITDEIQDPEVLPPVLQDLVGKTFLFKIGIERENYLYKHPTFKVLKIMTNIGLINEFDAIGSPAESQNTLGGTFSALSDAPEGSLMLHGGHPSMPSLLS</sequence>
<evidence type="ECO:0000256" key="2">
    <source>
        <dbReference type="ARBA" id="ARBA00022723"/>
    </source>
</evidence>
<reference evidence="8" key="1">
    <citation type="journal article" date="2019" name="Database">
        <title>The radish genome database (RadishGD): an integrated information resource for radish genomics.</title>
        <authorList>
            <person name="Yu H.J."/>
            <person name="Baek S."/>
            <person name="Lee Y.J."/>
            <person name="Cho A."/>
            <person name="Mun J.H."/>
        </authorList>
    </citation>
    <scope>NUCLEOTIDE SEQUENCE [LARGE SCALE GENOMIC DNA]</scope>
    <source>
        <strain evidence="8">cv. WK10039</strain>
    </source>
</reference>
<keyword evidence="2" id="KW-0479">Metal-binding</keyword>
<protein>
    <submittedName>
        <fullName evidence="9">Replication factor A protein 1-like</fullName>
    </submittedName>
</protein>
<keyword evidence="5" id="KW-0238">DNA-binding</keyword>